<dbReference type="HOGENOM" id="CLU_391807_0_0_1"/>
<evidence type="ECO:0000256" key="1">
    <source>
        <dbReference type="SAM" id="MobiDB-lite"/>
    </source>
</evidence>
<organism evidence="2 3">
    <name type="scientific">Dactylellina haptotyla (strain CBS 200.50)</name>
    <name type="common">Nematode-trapping fungus</name>
    <name type="synonym">Monacrosporium haptotylum</name>
    <dbReference type="NCBI Taxonomy" id="1284197"/>
    <lineage>
        <taxon>Eukaryota</taxon>
        <taxon>Fungi</taxon>
        <taxon>Dikarya</taxon>
        <taxon>Ascomycota</taxon>
        <taxon>Pezizomycotina</taxon>
        <taxon>Orbiliomycetes</taxon>
        <taxon>Orbiliales</taxon>
        <taxon>Orbiliaceae</taxon>
        <taxon>Dactylellina</taxon>
    </lineage>
</organism>
<feature type="region of interest" description="Disordered" evidence="1">
    <location>
        <begin position="357"/>
        <end position="387"/>
    </location>
</feature>
<name>S8BN21_DACHA</name>
<dbReference type="EMBL" id="AQGS01000867">
    <property type="protein sequence ID" value="EPS36632.1"/>
    <property type="molecule type" value="Genomic_DNA"/>
</dbReference>
<reference evidence="2 3" key="1">
    <citation type="journal article" date="2013" name="PLoS Genet.">
        <title>Genomic mechanisms accounting for the adaptation to parasitism in nematode-trapping fungi.</title>
        <authorList>
            <person name="Meerupati T."/>
            <person name="Andersson K.M."/>
            <person name="Friman E."/>
            <person name="Kumar D."/>
            <person name="Tunlid A."/>
            <person name="Ahren D."/>
        </authorList>
    </citation>
    <scope>NUCLEOTIDE SEQUENCE [LARGE SCALE GENOMIC DNA]</scope>
    <source>
        <strain evidence="2 3">CBS 200.50</strain>
    </source>
</reference>
<feature type="compositionally biased region" description="Polar residues" evidence="1">
    <location>
        <begin position="478"/>
        <end position="489"/>
    </location>
</feature>
<reference evidence="3" key="2">
    <citation type="submission" date="2013-04" db="EMBL/GenBank/DDBJ databases">
        <title>Genomic mechanisms accounting for the adaptation to parasitism in nematode-trapping fungi.</title>
        <authorList>
            <person name="Ahren D.G."/>
        </authorList>
    </citation>
    <scope>NUCLEOTIDE SEQUENCE [LARGE SCALE GENOMIC DNA]</scope>
    <source>
        <strain evidence="3">CBS 200.50</strain>
    </source>
</reference>
<gene>
    <name evidence="2" type="ORF">H072_9869</name>
</gene>
<comment type="caution">
    <text evidence="2">The sequence shown here is derived from an EMBL/GenBank/DDBJ whole genome shotgun (WGS) entry which is preliminary data.</text>
</comment>
<evidence type="ECO:0000313" key="2">
    <source>
        <dbReference type="EMBL" id="EPS36632.1"/>
    </source>
</evidence>
<feature type="compositionally biased region" description="Basic and acidic residues" evidence="1">
    <location>
        <begin position="494"/>
        <end position="503"/>
    </location>
</feature>
<sequence>MATETQLPRSQVQRPRAYVRLDDDAFAKQLLELFGTSTEAGRLAEPLLPDQEVTVAQYVRQHLSYTVYLLSLGYEESPNLGYIVIPVARHLMTDQYLRCNYQRLEQVPNFPKGLIARLEQLDRDSWFSEPSFGSHIVFDHQQSNGGDVPPPVSSVSTSPYSSGDRIDLAKISTNEAPLSGQSHARIQIEPMMHLVPGGKYFRRTEVLRLLAKTMLNVEDGGLLAQPIMQHFSLPAYTYTYKEKSYMLLSPEIIADANPEDSSHHVCTLAQFITCRPDWWLALSKEEKRARIFEWMTCLAAVVQFFHSLKVSHGDIQTKRIYIVRNGKDIQIFLEGWYQSHMDPRIIELSKKRPGLKSNKSFGYGMPVQEPTNSESRPPSRSKGSAPDLSLADVSRLHDVKCLGEIFAELLLVLLGLTKDSLSRQRRERLEWMKDMKTREGTGSWNPIFYPKPNTSASETSASSVASEMIEINIPRPGTDQSVSNGQQPSVPKLKVTESPDKPPKTANGKDAPSRPSSIFGGMFSKSKDAPKVVEPEPPKPAKSRMSYGIANKMASLSSSSGPPPPTWWLDELKLMYPAFQGATDNVSWNKHSDLIGNHLLLLISAMSVSEAALRPRAEAVWKDLTRIVSVFFKGTKLCCSAHDEQLKDSRETLRVNLLDDIYQRGIADEEEEAWEGIGWDGPERFGPKQIGRRGEGALGECLFD</sequence>
<feature type="compositionally biased region" description="Low complexity" evidence="1">
    <location>
        <begin position="454"/>
        <end position="467"/>
    </location>
</feature>
<dbReference type="OrthoDB" id="5366925at2759"/>
<evidence type="ECO:0000313" key="3">
    <source>
        <dbReference type="Proteomes" id="UP000015100"/>
    </source>
</evidence>
<keyword evidence="3" id="KW-1185">Reference proteome</keyword>
<feature type="region of interest" description="Disordered" evidence="1">
    <location>
        <begin position="443"/>
        <end position="544"/>
    </location>
</feature>
<dbReference type="Proteomes" id="UP000015100">
    <property type="component" value="Unassembled WGS sequence"/>
</dbReference>
<protein>
    <recommendedName>
        <fullName evidence="4">Protein kinase domain-containing protein</fullName>
    </recommendedName>
</protein>
<feature type="compositionally biased region" description="Basic and acidic residues" evidence="1">
    <location>
        <begin position="525"/>
        <end position="539"/>
    </location>
</feature>
<dbReference type="OMA" id="CCSAHDE"/>
<feature type="compositionally biased region" description="Polar residues" evidence="1">
    <location>
        <begin position="369"/>
        <end position="382"/>
    </location>
</feature>
<accession>S8BN21</accession>
<evidence type="ECO:0008006" key="4">
    <source>
        <dbReference type="Google" id="ProtNLM"/>
    </source>
</evidence>
<proteinExistence type="predicted"/>
<dbReference type="AlphaFoldDB" id="S8BN21"/>